<feature type="compositionally biased region" description="Polar residues" evidence="1">
    <location>
        <begin position="542"/>
        <end position="567"/>
    </location>
</feature>
<dbReference type="EMBL" id="JAAAIP010000935">
    <property type="protein sequence ID" value="KAG0311361.1"/>
    <property type="molecule type" value="Genomic_DNA"/>
</dbReference>
<accession>A0A9P6UMI8</accession>
<dbReference type="AlphaFoldDB" id="A0A9P6UMI8"/>
<keyword evidence="3" id="KW-1185">Reference proteome</keyword>
<gene>
    <name evidence="2" type="ORF">BGZ99_010226</name>
</gene>
<proteinExistence type="predicted"/>
<feature type="compositionally biased region" description="Basic and acidic residues" evidence="1">
    <location>
        <begin position="569"/>
        <end position="581"/>
    </location>
</feature>
<dbReference type="OrthoDB" id="2376084at2759"/>
<protein>
    <submittedName>
        <fullName evidence="2">Uncharacterized protein</fullName>
    </submittedName>
</protein>
<dbReference type="Proteomes" id="UP000738325">
    <property type="component" value="Unassembled WGS sequence"/>
</dbReference>
<feature type="region of interest" description="Disordered" evidence="1">
    <location>
        <begin position="528"/>
        <end position="589"/>
    </location>
</feature>
<evidence type="ECO:0000313" key="2">
    <source>
        <dbReference type="EMBL" id="KAG0311361.1"/>
    </source>
</evidence>
<comment type="caution">
    <text evidence="2">The sequence shown here is derived from an EMBL/GenBank/DDBJ whole genome shotgun (WGS) entry which is preliminary data.</text>
</comment>
<feature type="compositionally biased region" description="Polar residues" evidence="1">
    <location>
        <begin position="219"/>
        <end position="230"/>
    </location>
</feature>
<sequence length="936" mass="102654">MVHSGAVECYSGFQHETKASDAGLILFPYELSETKRSDQHNSHVVAVMEGGAMHYTTSDSNRLCKIRSEDSFHNVDLETETTTAAIAASQEPFATAAGVIPSSEAAEMTNLRQKDWETPGNSFTPPFTQGTQLPSSIAAPVLHPVSMAHSHSLATPEPSCRVSNGSTFGRKSGLFVADTSAHTDVNYLAPTSRLPALSFYDDLLKTISSERMMYASSLSNHGSAELQQQPADGDGSKRESNILSINSQSIAMCHSVPLSYCSQGSGCDEGGGDRPIHPFDIDADIQPHVSATLHTPKQSTRPESDILASITDMYIHPLTTTDISKQSDINFQTSSQIQISVPDILSRSGSSRSQETIENWRIHVEPSSPVMHDLDYDFEKLQQEAKDTTAQYARSQTGYVYDSEMSHSQKSRSTFGYQAEESQSRRETIPIILSSQLQDAFASHVPDQYFDIYADDDLDIPRPFYAYGQTRAQRQGSINSSIGGYNYSVASSPSLADSLSNPMYHQQTIGIMGGSPFGRAIPVRKGSLPSSIHSSIRDDASSRVQPTCSTSASKIRTRTPSHLSNMLNRGDKDIDSDREAGRATGHKRLPSVQMKSHFRNHSLGTHSSGHGSCSSWEDFRGYKGTQVSYATSVNIQTSYPQRMIYQERGFSIVPNQHINMSESGTAIDRKETSVVNTSTQEGYRSTCERESQYLASSPYTGEMADRFVQPVELSRSLIQPQSGNQREHRGRGYVATISTPDRELHDPYQPSETQAAWSETCIGLGLTFATDTHQGSAQEGEISAFGTTDGSQLYQPIPVRRAPARMDVQPNSNTWDNDFQSASAVLYEQAGSNTRMTSGLTITTTAITTAGSPDATTLTNASYRQQPMGAGTIFNEDDSGMKGQNTQHYHVQKQQISEQGLQRLEQSQRQKLDAVHHQTAQRSRKNLVVNIVPLMN</sequence>
<feature type="region of interest" description="Disordered" evidence="1">
    <location>
        <begin position="219"/>
        <end position="239"/>
    </location>
</feature>
<reference evidence="2" key="1">
    <citation type="journal article" date="2020" name="Fungal Divers.">
        <title>Resolving the Mortierellaceae phylogeny through synthesis of multi-gene phylogenetics and phylogenomics.</title>
        <authorList>
            <person name="Vandepol N."/>
            <person name="Liber J."/>
            <person name="Desiro A."/>
            <person name="Na H."/>
            <person name="Kennedy M."/>
            <person name="Barry K."/>
            <person name="Grigoriev I.V."/>
            <person name="Miller A.N."/>
            <person name="O'Donnell K."/>
            <person name="Stajich J.E."/>
            <person name="Bonito G."/>
        </authorList>
    </citation>
    <scope>NUCLEOTIDE SEQUENCE</scope>
    <source>
        <strain evidence="2">REB-010B</strain>
    </source>
</reference>
<organism evidence="2 3">
    <name type="scientific">Dissophora globulifera</name>
    <dbReference type="NCBI Taxonomy" id="979702"/>
    <lineage>
        <taxon>Eukaryota</taxon>
        <taxon>Fungi</taxon>
        <taxon>Fungi incertae sedis</taxon>
        <taxon>Mucoromycota</taxon>
        <taxon>Mortierellomycotina</taxon>
        <taxon>Mortierellomycetes</taxon>
        <taxon>Mortierellales</taxon>
        <taxon>Mortierellaceae</taxon>
        <taxon>Dissophora</taxon>
    </lineage>
</organism>
<evidence type="ECO:0000313" key="3">
    <source>
        <dbReference type="Proteomes" id="UP000738325"/>
    </source>
</evidence>
<evidence type="ECO:0000256" key="1">
    <source>
        <dbReference type="SAM" id="MobiDB-lite"/>
    </source>
</evidence>
<name>A0A9P6UMI8_9FUNG</name>